<proteinExistence type="predicted"/>
<accession>A0AAV2ZGM7</accession>
<dbReference type="Proteomes" id="UP001146120">
    <property type="component" value="Unassembled WGS sequence"/>
</dbReference>
<organism evidence="2 3">
    <name type="scientific">Lagenidium giganteum</name>
    <dbReference type="NCBI Taxonomy" id="4803"/>
    <lineage>
        <taxon>Eukaryota</taxon>
        <taxon>Sar</taxon>
        <taxon>Stramenopiles</taxon>
        <taxon>Oomycota</taxon>
        <taxon>Peronosporomycetes</taxon>
        <taxon>Pythiales</taxon>
        <taxon>Pythiaceae</taxon>
    </lineage>
</organism>
<comment type="caution">
    <text evidence="2">The sequence shown here is derived from an EMBL/GenBank/DDBJ whole genome shotgun (WGS) entry which is preliminary data.</text>
</comment>
<gene>
    <name evidence="2" type="ORF">N0F65_009462</name>
</gene>
<keyword evidence="3" id="KW-1185">Reference proteome</keyword>
<name>A0AAV2ZGM7_9STRA</name>
<feature type="transmembrane region" description="Helical" evidence="1">
    <location>
        <begin position="338"/>
        <end position="359"/>
    </location>
</feature>
<reference evidence="2" key="1">
    <citation type="submission" date="2022-11" db="EMBL/GenBank/DDBJ databases">
        <authorList>
            <person name="Morgan W.R."/>
            <person name="Tartar A."/>
        </authorList>
    </citation>
    <scope>NUCLEOTIDE SEQUENCE</scope>
    <source>
        <strain evidence="2">ARSEF 373</strain>
    </source>
</reference>
<dbReference type="EMBL" id="DAKRPA010000010">
    <property type="protein sequence ID" value="DBA04227.1"/>
    <property type="molecule type" value="Genomic_DNA"/>
</dbReference>
<feature type="transmembrane region" description="Helical" evidence="1">
    <location>
        <begin position="141"/>
        <end position="159"/>
    </location>
</feature>
<keyword evidence="1" id="KW-0812">Transmembrane</keyword>
<keyword evidence="1" id="KW-1133">Transmembrane helix</keyword>
<reference evidence="2" key="2">
    <citation type="journal article" date="2023" name="Microbiol Resour">
        <title>Decontamination and Annotation of the Draft Genome Sequence of the Oomycete Lagenidium giganteum ARSEF 373.</title>
        <authorList>
            <person name="Morgan W.R."/>
            <person name="Tartar A."/>
        </authorList>
    </citation>
    <scope>NUCLEOTIDE SEQUENCE</scope>
    <source>
        <strain evidence="2">ARSEF 373</strain>
    </source>
</reference>
<evidence type="ECO:0000313" key="3">
    <source>
        <dbReference type="Proteomes" id="UP001146120"/>
    </source>
</evidence>
<dbReference type="AlphaFoldDB" id="A0AAV2ZGM7"/>
<protein>
    <submittedName>
        <fullName evidence="2">Uncharacterized protein</fullName>
    </submittedName>
</protein>
<sequence>MHFPANVLTRARLFDVCSFATVRPLFCHDLWQNFDRSSNTGWYSVGHIAKDIRSKYHELQDQYPGQIVDVTILSNREDIMLNRGGLTQGGCPKFDVSTIISTTDGCVTTFVQDYRYEGDLCASNVIDWFSFVGFLRWTGQIYFIVRIVLLLVVAVVARAQEEAYKSASSLAILRAGLRTVARVPAQGIVYGSPLPVLLYVIAYLIDTPMLYAFISERFCEINGKVGEFGGSELLWILATQMRNVWVLGLTLQIIVSLLSGRGGTPPQGIIGMPEFSLSLVSALTVLGQIQIHIFRDTRIVRLFEVGSSPNRIAAIRAFGSPELVGSVIMEGAYLDIKILIVLFGVAIAVMILMWALVFLSTNDWGHRLRNVTPRTCVPYSAGKLWPVAAFSINWEADFFPVTEAPTKRKSRLLNQFIGEKLGSKYLREIDQSRSQSVVLMKAAWPRNSKKRFEVAFLELENLHSRSDDGHGVVAMMNLFAIPDPLALLRLLCLGDQLVCYLRDCETGEFCCLPFTTFLDQMDCAIPWYRMELVKVVRTSDMTWSELLHCG</sequence>
<evidence type="ECO:0000313" key="2">
    <source>
        <dbReference type="EMBL" id="DBA04227.1"/>
    </source>
</evidence>
<evidence type="ECO:0000256" key="1">
    <source>
        <dbReference type="SAM" id="Phobius"/>
    </source>
</evidence>
<keyword evidence="1" id="KW-0472">Membrane</keyword>